<accession>A0A918XK83</accession>
<name>A0A918XK83_9ACTN</name>
<dbReference type="RefSeq" id="WP_160166744.1">
    <property type="nucleotide sequence ID" value="NZ_BMXL01000035.1"/>
</dbReference>
<sequence>MNSIDIRKVIADIRDIDVSTAVDDASLSDLGLSSPDIVALVVRVEDLLGFSIPYERLSSVESLGGLEQLVSSLVRGPTEKKKNEGECVNS</sequence>
<dbReference type="PROSITE" id="PS50075">
    <property type="entry name" value="CARRIER"/>
    <property type="match status" value="1"/>
</dbReference>
<proteinExistence type="predicted"/>
<evidence type="ECO:0000313" key="2">
    <source>
        <dbReference type="EMBL" id="GHD35687.1"/>
    </source>
</evidence>
<evidence type="ECO:0000313" key="3">
    <source>
        <dbReference type="Proteomes" id="UP000654947"/>
    </source>
</evidence>
<dbReference type="Gene3D" id="1.10.1200.10">
    <property type="entry name" value="ACP-like"/>
    <property type="match status" value="1"/>
</dbReference>
<keyword evidence="3" id="KW-1185">Reference proteome</keyword>
<dbReference type="InterPro" id="IPR009081">
    <property type="entry name" value="PP-bd_ACP"/>
</dbReference>
<feature type="domain" description="Carrier" evidence="1">
    <location>
        <begin position="1"/>
        <end position="74"/>
    </location>
</feature>
<dbReference type="InterPro" id="IPR036736">
    <property type="entry name" value="ACP-like_sf"/>
</dbReference>
<dbReference type="SUPFAM" id="SSF47336">
    <property type="entry name" value="ACP-like"/>
    <property type="match status" value="1"/>
</dbReference>
<evidence type="ECO:0000259" key="1">
    <source>
        <dbReference type="PROSITE" id="PS50075"/>
    </source>
</evidence>
<dbReference type="Pfam" id="PF00550">
    <property type="entry name" value="PP-binding"/>
    <property type="match status" value="1"/>
</dbReference>
<comment type="caution">
    <text evidence="2">The sequence shown here is derived from an EMBL/GenBank/DDBJ whole genome shotgun (WGS) entry which is preliminary data.</text>
</comment>
<gene>
    <name evidence="2" type="ORF">GCM10007147_42360</name>
</gene>
<organism evidence="2 3">
    <name type="scientific">Nocardiopsis kunsanensis</name>
    <dbReference type="NCBI Taxonomy" id="141693"/>
    <lineage>
        <taxon>Bacteria</taxon>
        <taxon>Bacillati</taxon>
        <taxon>Actinomycetota</taxon>
        <taxon>Actinomycetes</taxon>
        <taxon>Streptosporangiales</taxon>
        <taxon>Nocardiopsidaceae</taxon>
        <taxon>Nocardiopsis</taxon>
    </lineage>
</organism>
<protein>
    <recommendedName>
        <fullName evidence="1">Carrier domain-containing protein</fullName>
    </recommendedName>
</protein>
<reference evidence="2 3" key="1">
    <citation type="journal article" date="2014" name="Int. J. Syst. Evol. Microbiol.">
        <title>Complete genome sequence of Corynebacterium casei LMG S-19264T (=DSM 44701T), isolated from a smear-ripened cheese.</title>
        <authorList>
            <consortium name="US DOE Joint Genome Institute (JGI-PGF)"/>
            <person name="Walter F."/>
            <person name="Albersmeier A."/>
            <person name="Kalinowski J."/>
            <person name="Ruckert C."/>
        </authorList>
    </citation>
    <scope>NUCLEOTIDE SEQUENCE [LARGE SCALE GENOMIC DNA]</scope>
    <source>
        <strain evidence="2 3">KCTC 19473</strain>
    </source>
</reference>
<dbReference type="AlphaFoldDB" id="A0A918XK83"/>
<dbReference type="EMBL" id="BMXL01000035">
    <property type="protein sequence ID" value="GHD35687.1"/>
    <property type="molecule type" value="Genomic_DNA"/>
</dbReference>
<dbReference type="Proteomes" id="UP000654947">
    <property type="component" value="Unassembled WGS sequence"/>
</dbReference>